<organism evidence="2">
    <name type="scientific">marine metagenome</name>
    <dbReference type="NCBI Taxonomy" id="408172"/>
    <lineage>
        <taxon>unclassified sequences</taxon>
        <taxon>metagenomes</taxon>
        <taxon>ecological metagenomes</taxon>
    </lineage>
</organism>
<reference evidence="2" key="1">
    <citation type="submission" date="2018-05" db="EMBL/GenBank/DDBJ databases">
        <authorList>
            <person name="Lanie J.A."/>
            <person name="Ng W.-L."/>
            <person name="Kazmierczak K.M."/>
            <person name="Andrzejewski T.M."/>
            <person name="Davidsen T.M."/>
            <person name="Wayne K.J."/>
            <person name="Tettelin H."/>
            <person name="Glass J.I."/>
            <person name="Rusch D."/>
            <person name="Podicherti R."/>
            <person name="Tsui H.-C.T."/>
            <person name="Winkler M.E."/>
        </authorList>
    </citation>
    <scope>NUCLEOTIDE SEQUENCE</scope>
</reference>
<dbReference type="EMBL" id="UINC01129260">
    <property type="protein sequence ID" value="SVD09527.1"/>
    <property type="molecule type" value="Genomic_DNA"/>
</dbReference>
<accession>A0A382SJZ7</accession>
<sequence>PGGYLLKSPWASSRPLPPRPPFA</sequence>
<feature type="non-terminal residue" evidence="2">
    <location>
        <position position="23"/>
    </location>
</feature>
<proteinExistence type="predicted"/>
<protein>
    <submittedName>
        <fullName evidence="2">Uncharacterized protein</fullName>
    </submittedName>
</protein>
<feature type="non-terminal residue" evidence="2">
    <location>
        <position position="1"/>
    </location>
</feature>
<evidence type="ECO:0000256" key="1">
    <source>
        <dbReference type="SAM" id="MobiDB-lite"/>
    </source>
</evidence>
<evidence type="ECO:0000313" key="2">
    <source>
        <dbReference type="EMBL" id="SVD09527.1"/>
    </source>
</evidence>
<gene>
    <name evidence="2" type="ORF">METZ01_LOCUS362381</name>
</gene>
<feature type="region of interest" description="Disordered" evidence="1">
    <location>
        <begin position="1"/>
        <end position="23"/>
    </location>
</feature>
<name>A0A382SJZ7_9ZZZZ</name>
<dbReference type="AlphaFoldDB" id="A0A382SJZ7"/>